<name>A0A1Y6C2I9_9BACT</name>
<evidence type="ECO:0000313" key="2">
    <source>
        <dbReference type="Proteomes" id="UP000192907"/>
    </source>
</evidence>
<accession>A0A1Y6C2I9</accession>
<dbReference type="Proteomes" id="UP000192907">
    <property type="component" value="Unassembled WGS sequence"/>
</dbReference>
<dbReference type="EMBL" id="FWZT01000012">
    <property type="protein sequence ID" value="SMF39953.1"/>
    <property type="molecule type" value="Genomic_DNA"/>
</dbReference>
<evidence type="ECO:0000313" key="1">
    <source>
        <dbReference type="EMBL" id="SMF39953.1"/>
    </source>
</evidence>
<dbReference type="RefSeq" id="WP_132320374.1">
    <property type="nucleotide sequence ID" value="NZ_FWZT01000012.1"/>
</dbReference>
<gene>
    <name evidence="1" type="ORF">SAMN06296036_11248</name>
</gene>
<organism evidence="1 2">
    <name type="scientific">Pseudobacteriovorax antillogorgiicola</name>
    <dbReference type="NCBI Taxonomy" id="1513793"/>
    <lineage>
        <taxon>Bacteria</taxon>
        <taxon>Pseudomonadati</taxon>
        <taxon>Bdellovibrionota</taxon>
        <taxon>Oligoflexia</taxon>
        <taxon>Oligoflexales</taxon>
        <taxon>Pseudobacteriovoracaceae</taxon>
        <taxon>Pseudobacteriovorax</taxon>
    </lineage>
</organism>
<dbReference type="AlphaFoldDB" id="A0A1Y6C2I9"/>
<keyword evidence="2" id="KW-1185">Reference proteome</keyword>
<protein>
    <submittedName>
        <fullName evidence="1">Uncharacterized protein</fullName>
    </submittedName>
</protein>
<dbReference type="STRING" id="1513793.SAMN06296036_11248"/>
<proteinExistence type="predicted"/>
<reference evidence="2" key="1">
    <citation type="submission" date="2017-04" db="EMBL/GenBank/DDBJ databases">
        <authorList>
            <person name="Varghese N."/>
            <person name="Submissions S."/>
        </authorList>
    </citation>
    <scope>NUCLEOTIDE SEQUENCE [LARGE SCALE GENOMIC DNA]</scope>
    <source>
        <strain evidence="2">RKEM611</strain>
    </source>
</reference>
<sequence length="140" mass="15894">MTGFNGFLALALSIGSLTAFGQSIWTDKSLIVGVEMKKSLQLSKYRDPKIKDAWIESSPGYIVVQVRKVDRKLHRSCYRSNARNSYLLTVDESKREQLVPMLLSAMFHREKVRLQISEYSCSESNTWAEVEGVSFGKVEP</sequence>